<name>A0ABD2AAE6_VESSQ</name>
<dbReference type="AlphaFoldDB" id="A0ABD2AAE6"/>
<dbReference type="EMBL" id="JAUDFV010000153">
    <property type="protein sequence ID" value="KAL2717593.1"/>
    <property type="molecule type" value="Genomic_DNA"/>
</dbReference>
<reference evidence="2 3" key="1">
    <citation type="journal article" date="2024" name="Ann. Entomol. Soc. Am.">
        <title>Genomic analyses of the southern and eastern yellowjacket wasps (Hymenoptera: Vespidae) reveal evolutionary signatures of social life.</title>
        <authorList>
            <person name="Catto M.A."/>
            <person name="Caine P.B."/>
            <person name="Orr S.E."/>
            <person name="Hunt B.G."/>
            <person name="Goodisman M.A.D."/>
        </authorList>
    </citation>
    <scope>NUCLEOTIDE SEQUENCE [LARGE SCALE GENOMIC DNA]</scope>
    <source>
        <strain evidence="2">233</strain>
        <tissue evidence="2">Head and thorax</tissue>
    </source>
</reference>
<feature type="region of interest" description="Disordered" evidence="1">
    <location>
        <begin position="182"/>
        <end position="254"/>
    </location>
</feature>
<proteinExistence type="predicted"/>
<feature type="compositionally biased region" description="Polar residues" evidence="1">
    <location>
        <begin position="89"/>
        <end position="106"/>
    </location>
</feature>
<sequence length="271" mass="30161">MLMLENGSEIWVCILCRKKQEVLTMTKAGLGAADNAMLPRMQEDMQVGGPPGLVDQTQDKRPKLERAHSAAEKENLPLLQRSGSLLKRQYSQQEQVPGRRVSTSDSGVEMSVSPHSRTLPTPHVVVGSYPAQQIPRHPEAYPEDDPSLYRGEIDGLMRQHPQNYPRQRPIYQDQNSDIAMAYGQSGTETGPSRGPVHPSQQHTVVHQAPGTHPSQSAASGQSTLQQQRSYSSSEEERSTPECGSDEPDESEKVSVIFLFYQDEEQYGFYEA</sequence>
<accession>A0ABD2AAE6</accession>
<keyword evidence="3" id="KW-1185">Reference proteome</keyword>
<dbReference type="Proteomes" id="UP001607302">
    <property type="component" value="Unassembled WGS sequence"/>
</dbReference>
<protein>
    <submittedName>
        <fullName evidence="2">Regulating synaptic membrane exocytosis protein 2-like isoform X1</fullName>
    </submittedName>
</protein>
<dbReference type="PANTHER" id="PTHR12157:SF21">
    <property type="entry name" value="RAB3 INTERACTING MOLECULE, ISOFORM F"/>
    <property type="match status" value="1"/>
</dbReference>
<evidence type="ECO:0000313" key="3">
    <source>
        <dbReference type="Proteomes" id="UP001607302"/>
    </source>
</evidence>
<feature type="region of interest" description="Disordered" evidence="1">
    <location>
        <begin position="47"/>
        <end position="123"/>
    </location>
</feature>
<organism evidence="2 3">
    <name type="scientific">Vespula squamosa</name>
    <name type="common">Southern yellow jacket</name>
    <name type="synonym">Wasp</name>
    <dbReference type="NCBI Taxonomy" id="30214"/>
    <lineage>
        <taxon>Eukaryota</taxon>
        <taxon>Metazoa</taxon>
        <taxon>Ecdysozoa</taxon>
        <taxon>Arthropoda</taxon>
        <taxon>Hexapoda</taxon>
        <taxon>Insecta</taxon>
        <taxon>Pterygota</taxon>
        <taxon>Neoptera</taxon>
        <taxon>Endopterygota</taxon>
        <taxon>Hymenoptera</taxon>
        <taxon>Apocrita</taxon>
        <taxon>Aculeata</taxon>
        <taxon>Vespoidea</taxon>
        <taxon>Vespidae</taxon>
        <taxon>Vespinae</taxon>
        <taxon>Vespula</taxon>
    </lineage>
</organism>
<evidence type="ECO:0000313" key="2">
    <source>
        <dbReference type="EMBL" id="KAL2717593.1"/>
    </source>
</evidence>
<dbReference type="PANTHER" id="PTHR12157">
    <property type="entry name" value="REGULATING SYNAPTIC MEMBRANE EXOCYTOSIS PROTEIN"/>
    <property type="match status" value="1"/>
</dbReference>
<comment type="caution">
    <text evidence="2">The sequence shown here is derived from an EMBL/GenBank/DDBJ whole genome shotgun (WGS) entry which is preliminary data.</text>
</comment>
<dbReference type="InterPro" id="IPR039032">
    <property type="entry name" value="Rim-like"/>
</dbReference>
<feature type="compositionally biased region" description="Basic and acidic residues" evidence="1">
    <location>
        <begin position="57"/>
        <end position="75"/>
    </location>
</feature>
<evidence type="ECO:0000256" key="1">
    <source>
        <dbReference type="SAM" id="MobiDB-lite"/>
    </source>
</evidence>
<feature type="compositionally biased region" description="Polar residues" evidence="1">
    <location>
        <begin position="212"/>
        <end position="224"/>
    </location>
</feature>
<gene>
    <name evidence="2" type="ORF">V1478_013293</name>
</gene>